<reference evidence="2" key="1">
    <citation type="submission" date="2022-03" db="EMBL/GenBank/DDBJ databases">
        <authorList>
            <person name="Martin H S."/>
        </authorList>
    </citation>
    <scope>NUCLEOTIDE SEQUENCE</scope>
</reference>
<dbReference type="EMBL" id="OW152813">
    <property type="protein sequence ID" value="CAH2035719.1"/>
    <property type="molecule type" value="Genomic_DNA"/>
</dbReference>
<proteinExistence type="predicted"/>
<name>A0ABN8HU60_9NEOP</name>
<gene>
    <name evidence="2" type="ORF">IPOD504_LOCUS673</name>
</gene>
<protein>
    <submittedName>
        <fullName evidence="2">Uncharacterized protein</fullName>
    </submittedName>
</protein>
<dbReference type="Proteomes" id="UP000837857">
    <property type="component" value="Chromosome 1"/>
</dbReference>
<evidence type="ECO:0000313" key="2">
    <source>
        <dbReference type="EMBL" id="CAH2035719.1"/>
    </source>
</evidence>
<sequence length="312" mass="34255">MGTTLRLRMGRLATLASIALQVWEQRKPPVLVAASPLIRRLAPGDRSDDMTTTIYRKILPRKGAPRNFAESFNHKCVAGPFGNDYNLNSGAMGHRGDELFAGAGARAEIYEGHRRRDLFSERPARYHSQHQPGNNPQMGFNNQAPNLGYNRRPELNGNPPMQGRNPPPQFGNNPPIVLARYLPVGYMVLPPMMGMGFGNIVPIAVPVYQANDAPVNMGPIIPQRFENNLEHFEERGAHGGVPNAVPNPPAQRQGGPQSYGMAGYPAGMRNLGNQMRRNDVMAAADEVLILEQPEDEANTPSSDLASAFKYAR</sequence>
<organism evidence="2 3">
    <name type="scientific">Iphiclides podalirius</name>
    <name type="common">scarce swallowtail</name>
    <dbReference type="NCBI Taxonomy" id="110791"/>
    <lineage>
        <taxon>Eukaryota</taxon>
        <taxon>Metazoa</taxon>
        <taxon>Ecdysozoa</taxon>
        <taxon>Arthropoda</taxon>
        <taxon>Hexapoda</taxon>
        <taxon>Insecta</taxon>
        <taxon>Pterygota</taxon>
        <taxon>Neoptera</taxon>
        <taxon>Endopterygota</taxon>
        <taxon>Lepidoptera</taxon>
        <taxon>Glossata</taxon>
        <taxon>Ditrysia</taxon>
        <taxon>Papilionoidea</taxon>
        <taxon>Papilionidae</taxon>
        <taxon>Papilioninae</taxon>
        <taxon>Iphiclides</taxon>
    </lineage>
</organism>
<evidence type="ECO:0000313" key="3">
    <source>
        <dbReference type="Proteomes" id="UP000837857"/>
    </source>
</evidence>
<feature type="compositionally biased region" description="Polar residues" evidence="1">
    <location>
        <begin position="129"/>
        <end position="145"/>
    </location>
</feature>
<accession>A0ABN8HU60</accession>
<keyword evidence="3" id="KW-1185">Reference proteome</keyword>
<evidence type="ECO:0000256" key="1">
    <source>
        <dbReference type="SAM" id="MobiDB-lite"/>
    </source>
</evidence>
<feature type="region of interest" description="Disordered" evidence="1">
    <location>
        <begin position="291"/>
        <end position="312"/>
    </location>
</feature>
<feature type="non-terminal residue" evidence="2">
    <location>
        <position position="1"/>
    </location>
</feature>
<feature type="region of interest" description="Disordered" evidence="1">
    <location>
        <begin position="236"/>
        <end position="262"/>
    </location>
</feature>
<feature type="region of interest" description="Disordered" evidence="1">
    <location>
        <begin position="126"/>
        <end position="145"/>
    </location>
</feature>